<accession>A0A072NG31</accession>
<name>A0A072NG31_SCHAZ</name>
<proteinExistence type="predicted"/>
<evidence type="ECO:0000313" key="3">
    <source>
        <dbReference type="EMBL" id="KEF35893.1"/>
    </source>
</evidence>
<evidence type="ECO:0000259" key="2">
    <source>
        <dbReference type="Pfam" id="PF12395"/>
    </source>
</evidence>
<dbReference type="AlphaFoldDB" id="A0A072NG31"/>
<dbReference type="EMBL" id="JJRY01000044">
    <property type="protein sequence ID" value="KEF35893.1"/>
    <property type="molecule type" value="Genomic_DNA"/>
</dbReference>
<feature type="domain" description="DUF1835" evidence="1">
    <location>
        <begin position="18"/>
        <end position="136"/>
    </location>
</feature>
<feature type="domain" description="DUF3658" evidence="2">
    <location>
        <begin position="171"/>
        <end position="282"/>
    </location>
</feature>
<evidence type="ECO:0000259" key="1">
    <source>
        <dbReference type="Pfam" id="PF08874"/>
    </source>
</evidence>
<dbReference type="PATRIC" id="fig|1348973.3.peg.4804"/>
<dbReference type="InterPro" id="IPR022123">
    <property type="entry name" value="DUF3658"/>
</dbReference>
<reference evidence="3 4" key="1">
    <citation type="submission" date="2014-04" db="EMBL/GenBank/DDBJ databases">
        <title>Draft genome sequence of Bacillus azotoformans MEV2011, a (co-) denitrifying strain unable to grow in the presence of oxygen.</title>
        <authorList>
            <person name="Nielsen M."/>
            <person name="Schreiber L."/>
            <person name="Finster K."/>
            <person name="Schramm A."/>
        </authorList>
    </citation>
    <scope>NUCLEOTIDE SEQUENCE [LARGE SCALE GENOMIC DNA]</scope>
    <source>
        <strain evidence="3 4">MEV2011</strain>
    </source>
</reference>
<gene>
    <name evidence="3" type="ORF">M670_04947</name>
</gene>
<dbReference type="Pfam" id="PF12395">
    <property type="entry name" value="DUF3658"/>
    <property type="match status" value="1"/>
</dbReference>
<dbReference type="Proteomes" id="UP000027936">
    <property type="component" value="Unassembled WGS sequence"/>
</dbReference>
<dbReference type="RefSeq" id="WP_233276244.1">
    <property type="nucleotide sequence ID" value="NZ_JJRY01000044.1"/>
</dbReference>
<organism evidence="3 4">
    <name type="scientific">Schinkia azotoformans MEV2011</name>
    <dbReference type="NCBI Taxonomy" id="1348973"/>
    <lineage>
        <taxon>Bacteria</taxon>
        <taxon>Bacillati</taxon>
        <taxon>Bacillota</taxon>
        <taxon>Bacilli</taxon>
        <taxon>Bacillales</taxon>
        <taxon>Bacillaceae</taxon>
        <taxon>Calidifontibacillus/Schinkia group</taxon>
        <taxon>Schinkia</taxon>
    </lineage>
</organism>
<dbReference type="Pfam" id="PF08874">
    <property type="entry name" value="DUF1835"/>
    <property type="match status" value="1"/>
</dbReference>
<protein>
    <recommendedName>
        <fullName evidence="5">DUF1835 domain-containing protein</fullName>
    </recommendedName>
</protein>
<sequence length="288" mass="33706">MNKFQQNNRNIEREYNAVHIVCGESPAGSLRVGLGRENKVIGFPDFFAVGPIKELHEKAGRKRRYEWLRDHLNYPNDFIEKEYEKRFSKTLAEIDAIPDHVPIVIWTAENADEQTGARYFLYLLKEKTNDIFLINTTIAYQELFNTSEYQYFYFHTGEVLPEKLNIVYLKKLTTPLTIEERTGTEKEWSALSSTEGVVRIWKDNKIQAVNEDYFDELIVSTARKLHTKQEERDFIKSGRLIGDVLGHIDNNVGDAYLEYRLRHLINIGVFEINGIPKGMRYYSVKLRD</sequence>
<evidence type="ECO:0000313" key="4">
    <source>
        <dbReference type="Proteomes" id="UP000027936"/>
    </source>
</evidence>
<evidence type="ECO:0008006" key="5">
    <source>
        <dbReference type="Google" id="ProtNLM"/>
    </source>
</evidence>
<dbReference type="InterPro" id="IPR014973">
    <property type="entry name" value="DUF1835"/>
</dbReference>
<comment type="caution">
    <text evidence="3">The sequence shown here is derived from an EMBL/GenBank/DDBJ whole genome shotgun (WGS) entry which is preliminary data.</text>
</comment>